<gene>
    <name evidence="1" type="ORF">NEZAVI_LOCUS2831</name>
</gene>
<accession>A0A9P0H1V9</accession>
<dbReference type="EMBL" id="OV725077">
    <property type="protein sequence ID" value="CAH1391906.1"/>
    <property type="molecule type" value="Genomic_DNA"/>
</dbReference>
<proteinExistence type="predicted"/>
<protein>
    <submittedName>
        <fullName evidence="1">Uncharacterized protein</fullName>
    </submittedName>
</protein>
<evidence type="ECO:0000313" key="2">
    <source>
        <dbReference type="Proteomes" id="UP001152798"/>
    </source>
</evidence>
<keyword evidence="2" id="KW-1185">Reference proteome</keyword>
<dbReference type="AlphaFoldDB" id="A0A9P0H1V9"/>
<reference evidence="1" key="1">
    <citation type="submission" date="2022-01" db="EMBL/GenBank/DDBJ databases">
        <authorList>
            <person name="King R."/>
        </authorList>
    </citation>
    <scope>NUCLEOTIDE SEQUENCE</scope>
</reference>
<sequence>MLINVSSLTMNATLPLVFSGGFPKSLYELDEDQLERFLEYVWTYTNTAKHARVLPEYNSQRNRAQALRQLICALYERLGLTYLLYFSEGLAKTKGSDIYYEIDREKNDIIVWNKRSRSVIARIPASNVCYDAVSEKLERYKKKSPKKKKMGEDSYPVITKVWSEVPVVQIELPDSDTEDSSCNNKKNKVVEDDSIVISDSEEHLPLSNIKNRPNEVPRRKKIERCRRSTEKNRNCKLNGEQEIPFINSAITITKVIPDLEKNNRSALLNGSRNSLLVGDDSQIVISDSEDTEIQEIPHRKVSDRLVEEIVISDSEDAVDLENKSSFLYQLGLCEPTNLPDDPIILPIPGKGDFNKFHRLPLTTIPLLVKHSLIDKHSVEPGPPGQNSNFTSTNKRFVNENITKSNKTSRKFGRYKTLDLDNCNEYRYPKKHYRGVPCAPLPMRISHGKQPPAKAYSHAKKRSKNGELINSKIFNSFVKLEKLEFQVYLKYAKEV</sequence>
<organism evidence="1 2">
    <name type="scientific">Nezara viridula</name>
    <name type="common">Southern green stink bug</name>
    <name type="synonym">Cimex viridulus</name>
    <dbReference type="NCBI Taxonomy" id="85310"/>
    <lineage>
        <taxon>Eukaryota</taxon>
        <taxon>Metazoa</taxon>
        <taxon>Ecdysozoa</taxon>
        <taxon>Arthropoda</taxon>
        <taxon>Hexapoda</taxon>
        <taxon>Insecta</taxon>
        <taxon>Pterygota</taxon>
        <taxon>Neoptera</taxon>
        <taxon>Paraneoptera</taxon>
        <taxon>Hemiptera</taxon>
        <taxon>Heteroptera</taxon>
        <taxon>Panheteroptera</taxon>
        <taxon>Pentatomomorpha</taxon>
        <taxon>Pentatomoidea</taxon>
        <taxon>Pentatomidae</taxon>
        <taxon>Pentatominae</taxon>
        <taxon>Nezara</taxon>
    </lineage>
</organism>
<name>A0A9P0H1V9_NEZVI</name>
<dbReference type="OrthoDB" id="6611348at2759"/>
<evidence type="ECO:0000313" key="1">
    <source>
        <dbReference type="EMBL" id="CAH1391906.1"/>
    </source>
</evidence>
<dbReference type="Proteomes" id="UP001152798">
    <property type="component" value="Chromosome 1"/>
</dbReference>